<feature type="transmembrane region" description="Helical" evidence="3">
    <location>
        <begin position="421"/>
        <end position="443"/>
    </location>
</feature>
<dbReference type="Pfam" id="PF06597">
    <property type="entry name" value="Clostridium_P47"/>
    <property type="match status" value="1"/>
</dbReference>
<keyword evidence="3" id="KW-1133">Transmembrane helix</keyword>
<dbReference type="RefSeq" id="WP_021784075.1">
    <property type="nucleotide sequence ID" value="NZ_KK214957.1"/>
</dbReference>
<keyword evidence="3" id="KW-0472">Membrane</keyword>
<reference evidence="5 6" key="1">
    <citation type="submission" date="2017-12" db="EMBL/GenBank/DDBJ databases">
        <title>Isolation and characterization of an aerobic denitrifying Pseudomonas monteilii CY06 from aquaculture ponds.</title>
        <authorList>
            <person name="Ma Q."/>
            <person name="Cai Y."/>
            <person name="He Z."/>
        </authorList>
    </citation>
    <scope>NUCLEOTIDE SEQUENCE [LARGE SCALE GENOMIC DNA]</scope>
    <source>
        <strain evidence="5 6">CY06</strain>
    </source>
</reference>
<accession>A0A2N1ISJ6</accession>
<evidence type="ECO:0000313" key="5">
    <source>
        <dbReference type="EMBL" id="PKI23725.1"/>
    </source>
</evidence>
<sequence>MSNESKVMLAGFAQPISLRLDHLNETARQTLRESPLYRNAALVHSSEDTLRAAQLLTNAGTLASTVTTNGWDTVSICRVSALNQRIALEKTYPANIDAGVDSFSLKADFDAWSITTGGDGRNVKVRIPFGSGTYKGLNGKTYQVQGMSADVYVKLSYFPAPNPISASDGTYELQVNTQATDPDDPIAAVIALRDPNNVLSGIDQSVMRGVLEDWLNQPENLKKFDTLFSTVLINNMGKESEEFKWLRATSMSYAYTDKNSEESSIFGVLAMTNERDSTGLPNQLPAVMLAADNNANFLISREIFVKYQLLAALPFIFEGTTEANFTLDAAGTSITANDLKLDSVKFGAITYHPVAEKFDINFDESYIRTECKVRTDISPGIVAYTRIVTKQTLQLGVNDKGEQVMVYAMVGDPDVQNTTDIATWVVVTEAILGAIAAVATAVAGGVGGKVMALIVGIIAALVVAIVSIVIHVIIERVVAGGVTNNIPSIAPMVKVAANQVKWPFSEPDAFVLTDITYSGALIFGGSLKLLEKFCIQDKRLALATLAA</sequence>
<keyword evidence="1" id="KW-0843">Virulence</keyword>
<organism evidence="5 6">
    <name type="scientific">Pseudomonas monteilii</name>
    <dbReference type="NCBI Taxonomy" id="76759"/>
    <lineage>
        <taxon>Bacteria</taxon>
        <taxon>Pseudomonadati</taxon>
        <taxon>Pseudomonadota</taxon>
        <taxon>Gammaproteobacteria</taxon>
        <taxon>Pseudomonadales</taxon>
        <taxon>Pseudomonadaceae</taxon>
        <taxon>Pseudomonas</taxon>
    </lineage>
</organism>
<gene>
    <name evidence="5" type="ORF">CXB65_12525</name>
</gene>
<dbReference type="InterPro" id="IPR010567">
    <property type="entry name" value="OrfX2/OrfX3/P47"/>
</dbReference>
<comment type="caution">
    <text evidence="5">The sequence shown here is derived from an EMBL/GenBank/DDBJ whole genome shotgun (WGS) entry which is preliminary data.</text>
</comment>
<proteinExistence type="inferred from homology"/>
<protein>
    <recommendedName>
        <fullName evidence="4">Protein OrfX2/OrfX3/P47 domain-containing protein</fullName>
    </recommendedName>
</protein>
<dbReference type="AlphaFoldDB" id="A0A2N1ISJ6"/>
<feature type="domain" description="Protein OrfX2/OrfX3/P47" evidence="4">
    <location>
        <begin position="68"/>
        <end position="525"/>
    </location>
</feature>
<keyword evidence="3" id="KW-0812">Transmembrane</keyword>
<evidence type="ECO:0000259" key="4">
    <source>
        <dbReference type="Pfam" id="PF06597"/>
    </source>
</evidence>
<evidence type="ECO:0000256" key="3">
    <source>
        <dbReference type="SAM" id="Phobius"/>
    </source>
</evidence>
<evidence type="ECO:0000313" key="6">
    <source>
        <dbReference type="Proteomes" id="UP000233399"/>
    </source>
</evidence>
<dbReference type="Proteomes" id="UP000233399">
    <property type="component" value="Unassembled WGS sequence"/>
</dbReference>
<evidence type="ECO:0000256" key="1">
    <source>
        <dbReference type="ARBA" id="ARBA00023026"/>
    </source>
</evidence>
<feature type="transmembrane region" description="Helical" evidence="3">
    <location>
        <begin position="509"/>
        <end position="530"/>
    </location>
</feature>
<evidence type="ECO:0000256" key="2">
    <source>
        <dbReference type="ARBA" id="ARBA00035010"/>
    </source>
</evidence>
<feature type="transmembrane region" description="Helical" evidence="3">
    <location>
        <begin position="450"/>
        <end position="474"/>
    </location>
</feature>
<comment type="similarity">
    <text evidence="2">Belongs to the TULIP P47 family.</text>
</comment>
<dbReference type="EMBL" id="PJCG01000017">
    <property type="protein sequence ID" value="PKI23725.1"/>
    <property type="molecule type" value="Genomic_DNA"/>
</dbReference>
<name>A0A2N1ISJ6_9PSED</name>